<reference evidence="2" key="1">
    <citation type="submission" date="2021-01" db="EMBL/GenBank/DDBJ databases">
        <authorList>
            <person name="Corre E."/>
            <person name="Pelletier E."/>
            <person name="Niang G."/>
            <person name="Scheremetjew M."/>
            <person name="Finn R."/>
            <person name="Kale V."/>
            <person name="Holt S."/>
            <person name="Cochrane G."/>
            <person name="Meng A."/>
            <person name="Brown T."/>
            <person name="Cohen L."/>
        </authorList>
    </citation>
    <scope>NUCLEOTIDE SEQUENCE</scope>
    <source>
        <strain evidence="2">CCAC1681</strain>
    </source>
</reference>
<name>A0A7S0CVH1_MICPS</name>
<evidence type="ECO:0000256" key="1">
    <source>
        <dbReference type="SAM" id="MobiDB-lite"/>
    </source>
</evidence>
<organism evidence="2">
    <name type="scientific">Micromonas pusilla</name>
    <name type="common">Picoplanktonic green alga</name>
    <name type="synonym">Chromulina pusilla</name>
    <dbReference type="NCBI Taxonomy" id="38833"/>
    <lineage>
        <taxon>Eukaryota</taxon>
        <taxon>Viridiplantae</taxon>
        <taxon>Chlorophyta</taxon>
        <taxon>Mamiellophyceae</taxon>
        <taxon>Mamiellales</taxon>
        <taxon>Mamiellaceae</taxon>
        <taxon>Micromonas</taxon>
    </lineage>
</organism>
<gene>
    <name evidence="2" type="ORF">MSP1401_LOCUS3538</name>
</gene>
<sequence>MCVFWDLDNLRPPSGYETLWAYRLVEAAFEFADLVHVRAYARDGALDDETAKALTDVGVTFTRCPPVAEGADVVLSTDVANLVRGGGRLARDATDPTARDNDAAKAVASAESFGVMVCTRDEGMAECVAFAKARRDLCDGAVVAGEFVAKNMHRPQFARAMGSGAGDVGLTEGYWRVMTHVAGKTDKGILGKSALVRAADATILWDSKRLFDMPAGNASDDAEEETEEEETEDEDDDDGEDDDEWEVGDLDAVDAAPGGFAAMFRDGAFEPWPPGTPVPE</sequence>
<feature type="region of interest" description="Disordered" evidence="1">
    <location>
        <begin position="214"/>
        <end position="252"/>
    </location>
</feature>
<evidence type="ECO:0008006" key="3">
    <source>
        <dbReference type="Google" id="ProtNLM"/>
    </source>
</evidence>
<feature type="compositionally biased region" description="Acidic residues" evidence="1">
    <location>
        <begin position="220"/>
        <end position="252"/>
    </location>
</feature>
<evidence type="ECO:0000313" key="2">
    <source>
        <dbReference type="EMBL" id="CAD8435346.1"/>
    </source>
</evidence>
<dbReference type="AlphaFoldDB" id="A0A7S0CVH1"/>
<dbReference type="EMBL" id="HBEN01004363">
    <property type="protein sequence ID" value="CAD8435346.1"/>
    <property type="molecule type" value="Transcribed_RNA"/>
</dbReference>
<accession>A0A7S0CVH1</accession>
<proteinExistence type="predicted"/>
<protein>
    <recommendedName>
        <fullName evidence="3">NYN domain-containing protein</fullName>
    </recommendedName>
</protein>